<comment type="caution">
    <text evidence="1">The sequence shown here is derived from an EMBL/GenBank/DDBJ whole genome shotgun (WGS) entry which is preliminary data.</text>
</comment>
<dbReference type="EMBL" id="MU276125">
    <property type="protein sequence ID" value="KAI0041390.1"/>
    <property type="molecule type" value="Genomic_DNA"/>
</dbReference>
<dbReference type="Proteomes" id="UP000814033">
    <property type="component" value="Unassembled WGS sequence"/>
</dbReference>
<keyword evidence="2" id="KW-1185">Reference proteome</keyword>
<gene>
    <name evidence="1" type="ORF">FA95DRAFT_696208</name>
</gene>
<proteinExistence type="predicted"/>
<organism evidence="1 2">
    <name type="scientific">Auriscalpium vulgare</name>
    <dbReference type="NCBI Taxonomy" id="40419"/>
    <lineage>
        <taxon>Eukaryota</taxon>
        <taxon>Fungi</taxon>
        <taxon>Dikarya</taxon>
        <taxon>Basidiomycota</taxon>
        <taxon>Agaricomycotina</taxon>
        <taxon>Agaricomycetes</taxon>
        <taxon>Russulales</taxon>
        <taxon>Auriscalpiaceae</taxon>
        <taxon>Auriscalpium</taxon>
    </lineage>
</organism>
<reference evidence="1" key="2">
    <citation type="journal article" date="2022" name="New Phytol.">
        <title>Evolutionary transition to the ectomycorrhizal habit in the genomes of a hyperdiverse lineage of mushroom-forming fungi.</title>
        <authorList>
            <person name="Looney B."/>
            <person name="Miyauchi S."/>
            <person name="Morin E."/>
            <person name="Drula E."/>
            <person name="Courty P.E."/>
            <person name="Kohler A."/>
            <person name="Kuo A."/>
            <person name="LaButti K."/>
            <person name="Pangilinan J."/>
            <person name="Lipzen A."/>
            <person name="Riley R."/>
            <person name="Andreopoulos W."/>
            <person name="He G."/>
            <person name="Johnson J."/>
            <person name="Nolan M."/>
            <person name="Tritt A."/>
            <person name="Barry K.W."/>
            <person name="Grigoriev I.V."/>
            <person name="Nagy L.G."/>
            <person name="Hibbett D."/>
            <person name="Henrissat B."/>
            <person name="Matheny P.B."/>
            <person name="Labbe J."/>
            <person name="Martin F.M."/>
        </authorList>
    </citation>
    <scope>NUCLEOTIDE SEQUENCE</scope>
    <source>
        <strain evidence="1">FP105234-sp</strain>
    </source>
</reference>
<sequence>MQTPKSSTPASRLPPEMLTTIFAFCPEHHVRIHITHTCHAWRTAALHCQSLWQDIDFAHGHRWAAEILQNRAASIPVMLRLQMRRDTAVEGLALVSQHLGHTRVLRLSGREEMVRWVEDGGLSLPAPLLEVFSFYITFNIGCQLPADVFAGCAPRLRAADHNIISSPIPLSPGVRVFAGLTTFSVTIRDTDRHDGSSVYLVRLLDTLAEMTALKNLHLDWSLPEGSLPDAPGRAAVKLPCLSTLRLAGEFSSCTVLLEHLQFDPQAHLEFTPECTEDGDIAPFFSALGFHLDPNHNGFQGLQLVLEAVRCTDDTISYNLDFHAWNGQDEQPAYPGLIISFNLPRDADTLSREILRGYRNMLPARGCNALRTLSVYSDPRWSVTVDVWQDILEHAPSLQRVYVDDLSFLPFCQVLYRDATSSNDPSHRPRCAPALKSLKLSMPVHATTWQLLFDCLAARGKCGAPVEELHLNDYLNAVVENKLRELVSRVIIESEW</sequence>
<evidence type="ECO:0000313" key="2">
    <source>
        <dbReference type="Proteomes" id="UP000814033"/>
    </source>
</evidence>
<evidence type="ECO:0000313" key="1">
    <source>
        <dbReference type="EMBL" id="KAI0041390.1"/>
    </source>
</evidence>
<reference evidence="1" key="1">
    <citation type="submission" date="2021-02" db="EMBL/GenBank/DDBJ databases">
        <authorList>
            <consortium name="DOE Joint Genome Institute"/>
            <person name="Ahrendt S."/>
            <person name="Looney B.P."/>
            <person name="Miyauchi S."/>
            <person name="Morin E."/>
            <person name="Drula E."/>
            <person name="Courty P.E."/>
            <person name="Chicoki N."/>
            <person name="Fauchery L."/>
            <person name="Kohler A."/>
            <person name="Kuo A."/>
            <person name="Labutti K."/>
            <person name="Pangilinan J."/>
            <person name="Lipzen A."/>
            <person name="Riley R."/>
            <person name="Andreopoulos W."/>
            <person name="He G."/>
            <person name="Johnson J."/>
            <person name="Barry K.W."/>
            <person name="Grigoriev I.V."/>
            <person name="Nagy L."/>
            <person name="Hibbett D."/>
            <person name="Henrissat B."/>
            <person name="Matheny P.B."/>
            <person name="Labbe J."/>
            <person name="Martin F."/>
        </authorList>
    </citation>
    <scope>NUCLEOTIDE SEQUENCE</scope>
    <source>
        <strain evidence="1">FP105234-sp</strain>
    </source>
</reference>
<accession>A0ACB8RBP3</accession>
<name>A0ACB8RBP3_9AGAM</name>
<protein>
    <submittedName>
        <fullName evidence="1">Uncharacterized protein</fullName>
    </submittedName>
</protein>